<gene>
    <name evidence="3" type="primary">LOC105267198</name>
</gene>
<organism evidence="2 3">
    <name type="scientific">Fopius arisanus</name>
    <dbReference type="NCBI Taxonomy" id="64838"/>
    <lineage>
        <taxon>Eukaryota</taxon>
        <taxon>Metazoa</taxon>
        <taxon>Ecdysozoa</taxon>
        <taxon>Arthropoda</taxon>
        <taxon>Hexapoda</taxon>
        <taxon>Insecta</taxon>
        <taxon>Pterygota</taxon>
        <taxon>Neoptera</taxon>
        <taxon>Endopterygota</taxon>
        <taxon>Hymenoptera</taxon>
        <taxon>Apocrita</taxon>
        <taxon>Ichneumonoidea</taxon>
        <taxon>Braconidae</taxon>
        <taxon>Opiinae</taxon>
        <taxon>Fopius</taxon>
    </lineage>
</organism>
<evidence type="ECO:0000313" key="3">
    <source>
        <dbReference type="RefSeq" id="XP_011304187.1"/>
    </source>
</evidence>
<sequence length="376" mass="43156">MGDELSQAVSFLNSYFTLVDGLASDLEDHLADDVVLDWFGQTIRGRKAVASFMKFQKIKSRHVFNEITPKTSIGYRENRSLRRKHHSTGGISFNNNAPEEETDCPSKYKRKCYSDVFPQHVDNFADDSIIFETSLSSTSSSEQTMEVMDHVIERELNMDKLRINSFSTPQVNYQPHSENFCGHDTTPDAEMTVNFEPTNVEQMEINIAELKAREILNREIGQGDVDRSSLKFLEACGVIEFCRFFNSQQIRKDTRKRHSKLQIAYSIKDVNSNPPVGGKENRQGIEDDLEEERNQFLKCLQLQMRQQEGNINALSTPKYVRGQLTFERGNGDVGAGDGNFIFNYKIHFIIYESNTKCRMNLSHEFEGKEYSEEVDS</sequence>
<dbReference type="OrthoDB" id="8195095at2759"/>
<accession>A0A9R1T772</accession>
<protein>
    <submittedName>
        <fullName evidence="3">Uncharacterized protein</fullName>
    </submittedName>
</protein>
<evidence type="ECO:0000256" key="1">
    <source>
        <dbReference type="SAM" id="MobiDB-lite"/>
    </source>
</evidence>
<keyword evidence="2" id="KW-1185">Reference proteome</keyword>
<evidence type="ECO:0000313" key="2">
    <source>
        <dbReference type="Proteomes" id="UP000694866"/>
    </source>
</evidence>
<proteinExistence type="predicted"/>
<feature type="region of interest" description="Disordered" evidence="1">
    <location>
        <begin position="80"/>
        <end position="100"/>
    </location>
</feature>
<dbReference type="Proteomes" id="UP000694866">
    <property type="component" value="Unplaced"/>
</dbReference>
<dbReference type="GeneID" id="105267198"/>
<dbReference type="KEGG" id="fas:105267198"/>
<dbReference type="AlphaFoldDB" id="A0A9R1T772"/>
<dbReference type="RefSeq" id="XP_011304187.1">
    <property type="nucleotide sequence ID" value="XM_011305885.1"/>
</dbReference>
<reference evidence="3" key="1">
    <citation type="submission" date="2025-08" db="UniProtKB">
        <authorList>
            <consortium name="RefSeq"/>
        </authorList>
    </citation>
    <scope>IDENTIFICATION</scope>
    <source>
        <strain evidence="3">USDA-PBARC FA_bdor</strain>
        <tissue evidence="3">Whole organism</tissue>
    </source>
</reference>
<name>A0A9R1T772_9HYME</name>